<comment type="subcellular location">
    <subcellularLocation>
        <location evidence="1">Membrane</location>
        <topology evidence="1">Multi-pass membrane protein</topology>
    </subcellularLocation>
</comment>
<reference evidence="8 9" key="2">
    <citation type="submission" date="2018-11" db="EMBL/GenBank/DDBJ databases">
        <authorList>
            <consortium name="Pathogen Informatics"/>
        </authorList>
    </citation>
    <scope>NUCLEOTIDE SEQUENCE [LARGE SCALE GENOMIC DNA]</scope>
</reference>
<keyword evidence="3 6" id="KW-0812">Transmembrane</keyword>
<dbReference type="OMA" id="FTECADQ"/>
<feature type="transmembrane region" description="Helical" evidence="6">
    <location>
        <begin position="23"/>
        <end position="41"/>
    </location>
</feature>
<evidence type="ECO:0000256" key="2">
    <source>
        <dbReference type="ARBA" id="ARBA00007367"/>
    </source>
</evidence>
<reference evidence="10" key="1">
    <citation type="submission" date="2017-02" db="UniProtKB">
        <authorList>
            <consortium name="WormBaseParasite"/>
        </authorList>
    </citation>
    <scope>IDENTIFICATION</scope>
</reference>
<dbReference type="PANTHER" id="PTHR31102:SF1">
    <property type="entry name" value="CATION_H+ EXCHANGER DOMAIN-CONTAINING PROTEIN"/>
    <property type="match status" value="1"/>
</dbReference>
<proteinExistence type="inferred from homology"/>
<dbReference type="Pfam" id="PF00999">
    <property type="entry name" value="Na_H_Exchanger"/>
    <property type="match status" value="1"/>
</dbReference>
<accession>A0A0N4XC91</accession>
<comment type="similarity">
    <text evidence="2">Belongs to the monovalent cation:proton antiporter 1 (CPA1) transporter (TC 2.A.36) family.</text>
</comment>
<sequence>MTFVAATRWRIDNDDKIVYEEKAFALLWKLFFMPLLFALIGMKLDFSVMTWSIVLTGCALIGIGVVFRFLSGIIFSCCSDFSAKEQLVVAMSLLPKATVQVSIDLSRLLGSIGSLPFNYKFQAQTACILTILLTAPLGQYILSKTAPLLLQNSRMIGIVSSAHNCSFLDSLSFPLRPKETNCQS</sequence>
<name>A0A0N4XC91_NIPBR</name>
<dbReference type="Gene3D" id="1.20.1530.20">
    <property type="match status" value="1"/>
</dbReference>
<keyword evidence="4 6" id="KW-1133">Transmembrane helix</keyword>
<dbReference type="InterPro" id="IPR051843">
    <property type="entry name" value="CPA1_transporter"/>
</dbReference>
<evidence type="ECO:0000313" key="9">
    <source>
        <dbReference type="Proteomes" id="UP000271162"/>
    </source>
</evidence>
<dbReference type="PANTHER" id="PTHR31102">
    <property type="match status" value="1"/>
</dbReference>
<dbReference type="WBParaSite" id="NBR_0000005301-mRNA-1">
    <property type="protein sequence ID" value="NBR_0000005301-mRNA-1"/>
    <property type="gene ID" value="NBR_0000005301"/>
</dbReference>
<dbReference type="Proteomes" id="UP000271162">
    <property type="component" value="Unassembled WGS sequence"/>
</dbReference>
<feature type="transmembrane region" description="Helical" evidence="6">
    <location>
        <begin position="53"/>
        <end position="75"/>
    </location>
</feature>
<dbReference type="InterPro" id="IPR038770">
    <property type="entry name" value="Na+/solute_symporter_sf"/>
</dbReference>
<organism evidence="10">
    <name type="scientific">Nippostrongylus brasiliensis</name>
    <name type="common">Rat hookworm</name>
    <dbReference type="NCBI Taxonomy" id="27835"/>
    <lineage>
        <taxon>Eukaryota</taxon>
        <taxon>Metazoa</taxon>
        <taxon>Ecdysozoa</taxon>
        <taxon>Nematoda</taxon>
        <taxon>Chromadorea</taxon>
        <taxon>Rhabditida</taxon>
        <taxon>Rhabditina</taxon>
        <taxon>Rhabditomorpha</taxon>
        <taxon>Strongyloidea</taxon>
        <taxon>Heligmosomidae</taxon>
        <taxon>Nippostrongylus</taxon>
    </lineage>
</organism>
<keyword evidence="9" id="KW-1185">Reference proteome</keyword>
<evidence type="ECO:0000259" key="7">
    <source>
        <dbReference type="Pfam" id="PF00999"/>
    </source>
</evidence>
<dbReference type="STRING" id="27835.A0A0N4XC91"/>
<evidence type="ECO:0000256" key="1">
    <source>
        <dbReference type="ARBA" id="ARBA00004141"/>
    </source>
</evidence>
<dbReference type="GO" id="GO:0016020">
    <property type="term" value="C:membrane"/>
    <property type="evidence" value="ECO:0007669"/>
    <property type="project" value="UniProtKB-SubCell"/>
</dbReference>
<dbReference type="AlphaFoldDB" id="A0A0N4XC91"/>
<evidence type="ECO:0000256" key="3">
    <source>
        <dbReference type="ARBA" id="ARBA00022692"/>
    </source>
</evidence>
<evidence type="ECO:0000256" key="4">
    <source>
        <dbReference type="ARBA" id="ARBA00022989"/>
    </source>
</evidence>
<dbReference type="InterPro" id="IPR006153">
    <property type="entry name" value="Cation/H_exchanger_TM"/>
</dbReference>
<feature type="domain" description="Cation/H+ exchanger transmembrane" evidence="7">
    <location>
        <begin position="24"/>
        <end position="136"/>
    </location>
</feature>
<dbReference type="GO" id="GO:0015297">
    <property type="term" value="F:antiporter activity"/>
    <property type="evidence" value="ECO:0007669"/>
    <property type="project" value="InterPro"/>
</dbReference>
<dbReference type="EMBL" id="UYSL01000009">
    <property type="protein sequence ID" value="VDL61866.1"/>
    <property type="molecule type" value="Genomic_DNA"/>
</dbReference>
<evidence type="ECO:0000256" key="5">
    <source>
        <dbReference type="ARBA" id="ARBA00023136"/>
    </source>
</evidence>
<evidence type="ECO:0000256" key="6">
    <source>
        <dbReference type="SAM" id="Phobius"/>
    </source>
</evidence>
<evidence type="ECO:0000313" key="10">
    <source>
        <dbReference type="WBParaSite" id="NBR_0000005301-mRNA-1"/>
    </source>
</evidence>
<evidence type="ECO:0000313" key="8">
    <source>
        <dbReference type="EMBL" id="VDL61866.1"/>
    </source>
</evidence>
<keyword evidence="5 6" id="KW-0472">Membrane</keyword>
<protein>
    <submittedName>
        <fullName evidence="10">Na_H_Exchanger domain-containing protein</fullName>
    </submittedName>
</protein>
<dbReference type="GO" id="GO:1902600">
    <property type="term" value="P:proton transmembrane transport"/>
    <property type="evidence" value="ECO:0007669"/>
    <property type="project" value="InterPro"/>
</dbReference>
<gene>
    <name evidence="8" type="ORF">NBR_LOCUS54</name>
</gene>